<organism evidence="2 3">
    <name type="scientific">Cannabis sativa</name>
    <name type="common">Hemp</name>
    <name type="synonym">Marijuana</name>
    <dbReference type="NCBI Taxonomy" id="3483"/>
    <lineage>
        <taxon>Eukaryota</taxon>
        <taxon>Viridiplantae</taxon>
        <taxon>Streptophyta</taxon>
        <taxon>Embryophyta</taxon>
        <taxon>Tracheophyta</taxon>
        <taxon>Spermatophyta</taxon>
        <taxon>Magnoliopsida</taxon>
        <taxon>eudicotyledons</taxon>
        <taxon>Gunneridae</taxon>
        <taxon>Pentapetalae</taxon>
        <taxon>rosids</taxon>
        <taxon>fabids</taxon>
        <taxon>Rosales</taxon>
        <taxon>Cannabaceae</taxon>
        <taxon>Cannabis</taxon>
    </lineage>
</organism>
<dbReference type="EMBL" id="JAATIP010000206">
    <property type="protein sequence ID" value="KAF4360256.1"/>
    <property type="molecule type" value="Genomic_DNA"/>
</dbReference>
<evidence type="ECO:0000313" key="2">
    <source>
        <dbReference type="EMBL" id="KAF4360256.1"/>
    </source>
</evidence>
<protein>
    <submittedName>
        <fullName evidence="2">Uncharacterized protein</fullName>
    </submittedName>
</protein>
<name>A0A7J6EPM7_CANSA</name>
<comment type="caution">
    <text evidence="2">The sequence shown here is derived from an EMBL/GenBank/DDBJ whole genome shotgun (WGS) entry which is preliminary data.</text>
</comment>
<reference evidence="2 3" key="1">
    <citation type="journal article" date="2020" name="bioRxiv">
        <title>Sequence and annotation of 42 cannabis genomes reveals extensive copy number variation in cannabinoid synthesis and pathogen resistance genes.</title>
        <authorList>
            <person name="Mckernan K.J."/>
            <person name="Helbert Y."/>
            <person name="Kane L.T."/>
            <person name="Ebling H."/>
            <person name="Zhang L."/>
            <person name="Liu B."/>
            <person name="Eaton Z."/>
            <person name="Mclaughlin S."/>
            <person name="Kingan S."/>
            <person name="Baybayan P."/>
            <person name="Concepcion G."/>
            <person name="Jordan M."/>
            <person name="Riva A."/>
            <person name="Barbazuk W."/>
            <person name="Harkins T."/>
        </authorList>
    </citation>
    <scope>NUCLEOTIDE SEQUENCE [LARGE SCALE GENOMIC DNA]</scope>
    <source>
        <strain evidence="3">cv. Jamaican Lion 4</strain>
        <tissue evidence="2">Leaf</tissue>
    </source>
</reference>
<proteinExistence type="predicted"/>
<dbReference type="Proteomes" id="UP000525078">
    <property type="component" value="Unassembled WGS sequence"/>
</dbReference>
<evidence type="ECO:0000313" key="3">
    <source>
        <dbReference type="Proteomes" id="UP000525078"/>
    </source>
</evidence>
<gene>
    <name evidence="2" type="ORF">F8388_020547</name>
</gene>
<dbReference type="AlphaFoldDB" id="A0A7J6EPM7"/>
<accession>A0A7J6EPM7</accession>
<sequence length="104" mass="11711">MKRKELESTSQNTRCDRVHHPKRAHRNLIKLLRMNLHRSSKSTAHVPRVYLCHPESTRTPRLSLSLLSFSHLLPTLLGADDGHGGATLKSHPLNNVASIESTFT</sequence>
<evidence type="ECO:0000256" key="1">
    <source>
        <dbReference type="SAM" id="MobiDB-lite"/>
    </source>
</evidence>
<feature type="region of interest" description="Disordered" evidence="1">
    <location>
        <begin position="1"/>
        <end position="22"/>
    </location>
</feature>